<dbReference type="EMBL" id="JBCLSH010000015">
    <property type="protein sequence ID" value="MEY8443724.1"/>
    <property type="molecule type" value="Genomic_DNA"/>
</dbReference>
<keyword evidence="2" id="KW-1185">Reference proteome</keyword>
<protein>
    <submittedName>
        <fullName evidence="1">Uncharacterized protein</fullName>
    </submittedName>
</protein>
<comment type="caution">
    <text evidence="1">The sequence shown here is derived from an EMBL/GenBank/DDBJ whole genome shotgun (WGS) entry which is preliminary data.</text>
</comment>
<evidence type="ECO:0000313" key="2">
    <source>
        <dbReference type="Proteomes" id="UP001565283"/>
    </source>
</evidence>
<sequence length="129" mass="14970">MDEIENEIEAQKQFLTLRKNHSRYEMSIDFYESPQGIISIDGFSPFKIPSGLRREGLPYIKEKEYSCFTREQLSQLAVQWFVLINCNTGISSAPVGKNEEEVEKAVEELTAFFSILLRERLSSPHFLFI</sequence>
<dbReference type="RefSeq" id="WP_202231534.1">
    <property type="nucleotide sequence ID" value="NZ_CALPDE010000021.1"/>
</dbReference>
<organism evidence="1 2">
    <name type="scientific">Lactococcus ileimucosae</name>
    <dbReference type="NCBI Taxonomy" id="2941329"/>
    <lineage>
        <taxon>Bacteria</taxon>
        <taxon>Bacillati</taxon>
        <taxon>Bacillota</taxon>
        <taxon>Bacilli</taxon>
        <taxon>Lactobacillales</taxon>
        <taxon>Streptococcaceae</taxon>
        <taxon>Lactococcus</taxon>
    </lineage>
</organism>
<reference evidence="1 2" key="1">
    <citation type="submission" date="2024-03" db="EMBL/GenBank/DDBJ databases">
        <title>Mouse gut bacterial collection (mGBC) of GemPharmatech.</title>
        <authorList>
            <person name="He Y."/>
            <person name="Dong L."/>
            <person name="Wu D."/>
            <person name="Gao X."/>
            <person name="Lin Z."/>
        </authorList>
    </citation>
    <scope>NUCLEOTIDE SEQUENCE [LARGE SCALE GENOMIC DNA]</scope>
    <source>
        <strain evidence="1 2">61-15</strain>
    </source>
</reference>
<accession>A0ABV4D2I7</accession>
<proteinExistence type="predicted"/>
<name>A0ABV4D2I7_9LACT</name>
<evidence type="ECO:0000313" key="1">
    <source>
        <dbReference type="EMBL" id="MEY8443724.1"/>
    </source>
</evidence>
<dbReference type="Proteomes" id="UP001565283">
    <property type="component" value="Unassembled WGS sequence"/>
</dbReference>
<gene>
    <name evidence="1" type="ORF">AALA52_05655</name>
</gene>